<proteinExistence type="predicted"/>
<gene>
    <name evidence="2" type="ORF">N5I32_01020</name>
</gene>
<reference evidence="3" key="1">
    <citation type="submission" date="2023-07" db="EMBL/GenBank/DDBJ databases">
        <title>Defluviimonas sediminis sp. nov., isolated from mangrove sediment.</title>
        <authorList>
            <person name="Liu L."/>
            <person name="Li J."/>
            <person name="Huang Y."/>
            <person name="Pan J."/>
            <person name="Li M."/>
        </authorList>
    </citation>
    <scope>NUCLEOTIDE SEQUENCE [LARGE SCALE GENOMIC DNA]</scope>
    <source>
        <strain evidence="3">FT324</strain>
    </source>
</reference>
<keyword evidence="3" id="KW-1185">Reference proteome</keyword>
<evidence type="ECO:0000313" key="3">
    <source>
        <dbReference type="Proteomes" id="UP001205601"/>
    </source>
</evidence>
<evidence type="ECO:0000313" key="2">
    <source>
        <dbReference type="EMBL" id="MCT8328088.1"/>
    </source>
</evidence>
<dbReference type="Pfam" id="PF06568">
    <property type="entry name" value="YjiS-like"/>
    <property type="match status" value="1"/>
</dbReference>
<organism evidence="2 3">
    <name type="scientific">Albidovulum sediminis</name>
    <dbReference type="NCBI Taxonomy" id="3066345"/>
    <lineage>
        <taxon>Bacteria</taxon>
        <taxon>Pseudomonadati</taxon>
        <taxon>Pseudomonadota</taxon>
        <taxon>Alphaproteobacteria</taxon>
        <taxon>Rhodobacterales</taxon>
        <taxon>Paracoccaceae</taxon>
        <taxon>Albidovulum</taxon>
    </lineage>
</organism>
<name>A0ABT2NGP3_9RHOB</name>
<protein>
    <submittedName>
        <fullName evidence="2">DUF1127 domain-containing protein</fullName>
    </submittedName>
</protein>
<dbReference type="RefSeq" id="WP_261493534.1">
    <property type="nucleotide sequence ID" value="NZ_JAOCQF010000001.1"/>
</dbReference>
<dbReference type="EMBL" id="JAOCQF010000001">
    <property type="protein sequence ID" value="MCT8328088.1"/>
    <property type="molecule type" value="Genomic_DNA"/>
</dbReference>
<dbReference type="Proteomes" id="UP001205601">
    <property type="component" value="Unassembled WGS sequence"/>
</dbReference>
<accession>A0ABT2NGP3</accession>
<feature type="domain" description="YjiS-like" evidence="1">
    <location>
        <begin position="28"/>
        <end position="61"/>
    </location>
</feature>
<dbReference type="InterPro" id="IPR009506">
    <property type="entry name" value="YjiS-like"/>
</dbReference>
<sequence>MANVSMLSGVELGLTDRIGAFLRNLQDARSRYKVYRQTVKELNALTDRDLSDLGINRSMIDSISIEAAYGK</sequence>
<evidence type="ECO:0000259" key="1">
    <source>
        <dbReference type="Pfam" id="PF06568"/>
    </source>
</evidence>
<comment type="caution">
    <text evidence="2">The sequence shown here is derived from an EMBL/GenBank/DDBJ whole genome shotgun (WGS) entry which is preliminary data.</text>
</comment>